<dbReference type="Proteomes" id="UP000789901">
    <property type="component" value="Unassembled WGS sequence"/>
</dbReference>
<reference evidence="1 2" key="1">
    <citation type="submission" date="2021-06" db="EMBL/GenBank/DDBJ databases">
        <authorList>
            <person name="Kallberg Y."/>
            <person name="Tangrot J."/>
            <person name="Rosling A."/>
        </authorList>
    </citation>
    <scope>NUCLEOTIDE SEQUENCE [LARGE SCALE GENOMIC DNA]</scope>
    <source>
        <strain evidence="1 2">120-4 pot B 10/14</strain>
    </source>
</reference>
<feature type="non-terminal residue" evidence="1">
    <location>
        <position position="1"/>
    </location>
</feature>
<proteinExistence type="predicted"/>
<comment type="caution">
    <text evidence="1">The sequence shown here is derived from an EMBL/GenBank/DDBJ whole genome shotgun (WGS) entry which is preliminary data.</text>
</comment>
<accession>A0ABN7WFZ0</accession>
<sequence>TNTNNNGDKDFSLKADCDIVINRWEELLIEKEFKEEQDNFDDIDIDFLNLEIHPAKNQVVKWELQNLFLLDLYFPFENI</sequence>
<protein>
    <submittedName>
        <fullName evidence="1">45292_t:CDS:1</fullName>
    </submittedName>
</protein>
<dbReference type="EMBL" id="CAJVQB010043314">
    <property type="protein sequence ID" value="CAG8831081.1"/>
    <property type="molecule type" value="Genomic_DNA"/>
</dbReference>
<evidence type="ECO:0000313" key="1">
    <source>
        <dbReference type="EMBL" id="CAG8831081.1"/>
    </source>
</evidence>
<keyword evidence="2" id="KW-1185">Reference proteome</keyword>
<name>A0ABN7WFZ0_GIGMA</name>
<evidence type="ECO:0000313" key="2">
    <source>
        <dbReference type="Proteomes" id="UP000789901"/>
    </source>
</evidence>
<organism evidence="1 2">
    <name type="scientific">Gigaspora margarita</name>
    <dbReference type="NCBI Taxonomy" id="4874"/>
    <lineage>
        <taxon>Eukaryota</taxon>
        <taxon>Fungi</taxon>
        <taxon>Fungi incertae sedis</taxon>
        <taxon>Mucoromycota</taxon>
        <taxon>Glomeromycotina</taxon>
        <taxon>Glomeromycetes</taxon>
        <taxon>Diversisporales</taxon>
        <taxon>Gigasporaceae</taxon>
        <taxon>Gigaspora</taxon>
    </lineage>
</organism>
<gene>
    <name evidence="1" type="ORF">GMARGA_LOCUS30554</name>
</gene>